<gene>
    <name evidence="6" type="primary">bacD</name>
    <name evidence="6" type="ORF">ERS852497_01314</name>
</gene>
<organism evidence="6 7">
    <name type="scientific">Agathobacter rectalis</name>
    <dbReference type="NCBI Taxonomy" id="39491"/>
    <lineage>
        <taxon>Bacteria</taxon>
        <taxon>Bacillati</taxon>
        <taxon>Bacillota</taxon>
        <taxon>Clostridia</taxon>
        <taxon>Lachnospirales</taxon>
        <taxon>Lachnospiraceae</taxon>
        <taxon>Agathobacter</taxon>
    </lineage>
</organism>
<sequence length="397" mass="43587">MSRNLIVLPSFGGNKKMKKLAIIGASYLQEPLIEKAKSMGIETHVFAWAAGDVGEKSADYFYPISIVEKDEILKRCREIGIDGICTIASDLAVITVNYVANNMGLTANSIACTEKSTNKHLMRAAFEKNGDPSPKSILVSSIDDLEGIELNYPIIVKPIDRSGSRGITKLQDSSGLVEAIEDAKAQGFEKEALVEEFATGQEYSIECVSWKGKHHFLAMTHKFTTGAPHFIETGHMEPAPISQEQLEQVKKVVFHALDSLEITYGASHTELKIAKDGTIALIEIGGRMGGDFIGSNLVQLSTGIDFVKAVIDISLGEEPDLELGDHAAAGVRFVFDQKDVDILEKLKKEHPEYIVDMDIKPVDGHEVIDSSTRYGYCLMSAKDLKSLYPYLPDDMEE</sequence>
<dbReference type="InterPro" id="IPR052032">
    <property type="entry name" value="ATP-dep_AA_Ligase"/>
</dbReference>
<proteinExistence type="predicted"/>
<reference evidence="6 7" key="1">
    <citation type="submission" date="2015-09" db="EMBL/GenBank/DDBJ databases">
        <authorList>
            <consortium name="Pathogen Informatics"/>
        </authorList>
    </citation>
    <scope>NUCLEOTIDE SEQUENCE [LARGE SCALE GENOMIC DNA]</scope>
    <source>
        <strain evidence="6 7">2789STDY5834884</strain>
    </source>
</reference>
<name>A0A174J009_9FIRM</name>
<evidence type="ECO:0000313" key="7">
    <source>
        <dbReference type="Proteomes" id="UP000095602"/>
    </source>
</evidence>
<dbReference type="Proteomes" id="UP000095602">
    <property type="component" value="Unassembled WGS sequence"/>
</dbReference>
<evidence type="ECO:0000256" key="2">
    <source>
        <dbReference type="ARBA" id="ARBA00022741"/>
    </source>
</evidence>
<evidence type="ECO:0000259" key="5">
    <source>
        <dbReference type="PROSITE" id="PS50975"/>
    </source>
</evidence>
<dbReference type="SUPFAM" id="SSF56059">
    <property type="entry name" value="Glutathione synthetase ATP-binding domain-like"/>
    <property type="match status" value="1"/>
</dbReference>
<dbReference type="GO" id="GO:0034026">
    <property type="term" value="F:L-amino-acid alpha-ligase activity"/>
    <property type="evidence" value="ECO:0007669"/>
    <property type="project" value="UniProtKB-EC"/>
</dbReference>
<feature type="domain" description="ATP-grasp" evidence="5">
    <location>
        <begin position="123"/>
        <end position="315"/>
    </location>
</feature>
<dbReference type="Gene3D" id="3.30.470.20">
    <property type="entry name" value="ATP-grasp fold, B domain"/>
    <property type="match status" value="1"/>
</dbReference>
<evidence type="ECO:0000256" key="1">
    <source>
        <dbReference type="ARBA" id="ARBA00022598"/>
    </source>
</evidence>
<dbReference type="GO" id="GO:0005524">
    <property type="term" value="F:ATP binding"/>
    <property type="evidence" value="ECO:0007669"/>
    <property type="project" value="UniProtKB-UniRule"/>
</dbReference>
<evidence type="ECO:0000313" key="6">
    <source>
        <dbReference type="EMBL" id="CUO93112.1"/>
    </source>
</evidence>
<dbReference type="Pfam" id="PF13535">
    <property type="entry name" value="ATP-grasp_4"/>
    <property type="match status" value="1"/>
</dbReference>
<dbReference type="PANTHER" id="PTHR43585:SF2">
    <property type="entry name" value="ATP-GRASP ENZYME FSQD"/>
    <property type="match status" value="1"/>
</dbReference>
<dbReference type="AlphaFoldDB" id="A0A174J009"/>
<evidence type="ECO:0000256" key="3">
    <source>
        <dbReference type="ARBA" id="ARBA00022840"/>
    </source>
</evidence>
<dbReference type="Gene3D" id="3.30.1490.20">
    <property type="entry name" value="ATP-grasp fold, A domain"/>
    <property type="match status" value="1"/>
</dbReference>
<keyword evidence="3 4" id="KW-0067">ATP-binding</keyword>
<dbReference type="InterPro" id="IPR013815">
    <property type="entry name" value="ATP_grasp_subdomain_1"/>
</dbReference>
<dbReference type="PROSITE" id="PS50975">
    <property type="entry name" value="ATP_GRASP"/>
    <property type="match status" value="1"/>
</dbReference>
<dbReference type="EMBL" id="CZAJ01000010">
    <property type="protein sequence ID" value="CUO93112.1"/>
    <property type="molecule type" value="Genomic_DNA"/>
</dbReference>
<accession>A0A174J009</accession>
<dbReference type="Gene3D" id="3.40.50.20">
    <property type="match status" value="1"/>
</dbReference>
<dbReference type="PANTHER" id="PTHR43585">
    <property type="entry name" value="FUMIPYRROLE BIOSYNTHESIS PROTEIN C"/>
    <property type="match status" value="1"/>
</dbReference>
<dbReference type="GO" id="GO:0046872">
    <property type="term" value="F:metal ion binding"/>
    <property type="evidence" value="ECO:0007669"/>
    <property type="project" value="InterPro"/>
</dbReference>
<evidence type="ECO:0000256" key="4">
    <source>
        <dbReference type="PROSITE-ProRule" id="PRU00409"/>
    </source>
</evidence>
<dbReference type="EC" id="6.3.2.49" evidence="6"/>
<dbReference type="InterPro" id="IPR011761">
    <property type="entry name" value="ATP-grasp"/>
</dbReference>
<keyword evidence="1 6" id="KW-0436">Ligase</keyword>
<keyword evidence="2 4" id="KW-0547">Nucleotide-binding</keyword>
<protein>
    <submittedName>
        <fullName evidence="6">Alanine-anticapsin ligase BacD</fullName>
        <ecNumber evidence="6">6.3.2.49</ecNumber>
    </submittedName>
</protein>